<dbReference type="PANTHER" id="PTHR46564">
    <property type="entry name" value="TRANSPOSASE"/>
    <property type="match status" value="1"/>
</dbReference>
<accession>A0ABQ9YC81</accession>
<dbReference type="EMBL" id="JARBJD010000016">
    <property type="protein sequence ID" value="KAK2961377.1"/>
    <property type="molecule type" value="Genomic_DNA"/>
</dbReference>
<keyword evidence="3" id="KW-0255">Endonuclease</keyword>
<protein>
    <submittedName>
        <fullName evidence="3">DDE superfamily endonuclease</fullName>
    </submittedName>
</protein>
<dbReference type="Pfam" id="PF13358">
    <property type="entry name" value="DDE_3"/>
    <property type="match status" value="1"/>
</dbReference>
<proteinExistence type="predicted"/>
<dbReference type="InterPro" id="IPR009057">
    <property type="entry name" value="Homeodomain-like_sf"/>
</dbReference>
<reference evidence="3 4" key="1">
    <citation type="journal article" date="2022" name="bioRxiv">
        <title>Genomics of Preaxostyla Flagellates Illuminates Evolutionary Transitions and the Path Towards Mitochondrial Loss.</title>
        <authorList>
            <person name="Novak L.V.F."/>
            <person name="Treitli S.C."/>
            <person name="Pyrih J."/>
            <person name="Halakuc P."/>
            <person name="Pipaliya S.V."/>
            <person name="Vacek V."/>
            <person name="Brzon O."/>
            <person name="Soukal P."/>
            <person name="Eme L."/>
            <person name="Dacks J.B."/>
            <person name="Karnkowska A."/>
            <person name="Elias M."/>
            <person name="Hampl V."/>
        </authorList>
    </citation>
    <scope>NUCLEOTIDE SEQUENCE [LARGE SCALE GENOMIC DNA]</scope>
    <source>
        <strain evidence="3">NAU3</strain>
        <tissue evidence="3">Gut</tissue>
    </source>
</reference>
<feature type="region of interest" description="Disordered" evidence="1">
    <location>
        <begin position="104"/>
        <end position="132"/>
    </location>
</feature>
<dbReference type="Proteomes" id="UP001281761">
    <property type="component" value="Unassembled WGS sequence"/>
</dbReference>
<dbReference type="InterPro" id="IPR038717">
    <property type="entry name" value="Tc1-like_DDE_dom"/>
</dbReference>
<gene>
    <name evidence="3" type="ORF">BLNAU_3498</name>
</gene>
<sequence length="519" mass="59001">MIPNHPDLQNFDDLFDYHTIDDDDQWIPQPTQQHFHNSEELLLGEVVNCESDFEANGTQVEEVTFSQDFIRTSLKRSKDELTRLLSERIDAVPVANEPAQLVRQDPHEFAEYPPPTKRKRGRPTQRPAAEKRRKYTILTERERGLVRDEIREGKTYESISEKWKVSLGTVSNIAAGKQAAGPRGGAVFRKITPDMSREMSNTLLNNPLMKGSQLKTLVGEKHDTSVAVSTINSHLKSNKMVEHGCPRFSVKKVEIMQLERNSEETKTARQEYLQRYATTFSQGGFAVFIDETSFNKTCFQQQGRSPLGQRCIQKVRRLQTENLTAITAISDAWGVVHVTWVQGTVSALEFQHFLVSLFEALQRRTNESCTLIMDNVGLHKTQEVKDLIRSKNYTSLYTAPNSCELNPIEYVFGMWKGGSNVPPTVRTEEELRQHLSESLQAIPHRKIWVILNELLPADPSSLKLTRSPKIVQVPRSNTSFEADLHRLNSLYHSDLVVSFFSSHSELAFSDLPPSSVANH</sequence>
<organism evidence="3 4">
    <name type="scientific">Blattamonas nauphoetae</name>
    <dbReference type="NCBI Taxonomy" id="2049346"/>
    <lineage>
        <taxon>Eukaryota</taxon>
        <taxon>Metamonada</taxon>
        <taxon>Preaxostyla</taxon>
        <taxon>Oxymonadida</taxon>
        <taxon>Blattamonas</taxon>
    </lineage>
</organism>
<keyword evidence="4" id="KW-1185">Reference proteome</keyword>
<keyword evidence="3" id="KW-0378">Hydrolase</keyword>
<evidence type="ECO:0000259" key="2">
    <source>
        <dbReference type="Pfam" id="PF13358"/>
    </source>
</evidence>
<name>A0ABQ9YC81_9EUKA</name>
<evidence type="ECO:0000256" key="1">
    <source>
        <dbReference type="SAM" id="MobiDB-lite"/>
    </source>
</evidence>
<dbReference type="InterPro" id="IPR036397">
    <property type="entry name" value="RNaseH_sf"/>
</dbReference>
<comment type="caution">
    <text evidence="3">The sequence shown here is derived from an EMBL/GenBank/DDBJ whole genome shotgun (WGS) entry which is preliminary data.</text>
</comment>
<feature type="domain" description="Tc1-like transposase DDE" evidence="2">
    <location>
        <begin position="287"/>
        <end position="416"/>
    </location>
</feature>
<evidence type="ECO:0000313" key="4">
    <source>
        <dbReference type="Proteomes" id="UP001281761"/>
    </source>
</evidence>
<keyword evidence="3" id="KW-0540">Nuclease</keyword>
<dbReference type="SUPFAM" id="SSF46689">
    <property type="entry name" value="Homeodomain-like"/>
    <property type="match status" value="1"/>
</dbReference>
<dbReference type="GO" id="GO:0004519">
    <property type="term" value="F:endonuclease activity"/>
    <property type="evidence" value="ECO:0007669"/>
    <property type="project" value="UniProtKB-KW"/>
</dbReference>
<dbReference type="Gene3D" id="3.30.420.10">
    <property type="entry name" value="Ribonuclease H-like superfamily/Ribonuclease H"/>
    <property type="match status" value="1"/>
</dbReference>
<evidence type="ECO:0000313" key="3">
    <source>
        <dbReference type="EMBL" id="KAK2961377.1"/>
    </source>
</evidence>
<dbReference type="PANTHER" id="PTHR46564:SF1">
    <property type="entry name" value="TRANSPOSASE"/>
    <property type="match status" value="1"/>
</dbReference>